<sequence length="375" mass="42463">MSNEIKNNEDMNKPMINNEDSIQSEAKASKGLIAFPDFNYYNIRTFVGKYADVTGGAGNGRPVVQYHPNGSDNQKFLIFTLDNGYSVIAVKHSGKVLDLAYNSSGDRLIQYDFNNGDIQKFAIENNGSIRVKINNQVWDVYRGETWDNAPIVGYHYQGSQNQKFSLVKNGVVSITRPQMGTLPPAPDFKTNDLNEVLPEKTDPVNTKVTFIPYFMIKDPSYNHQQQMQLSPYYQLVRRQYWEKKTQRILGPSDKYEYSQTVGVSRTDQTSMTKTTEISIGLDLGFMFKGFSAGLSTSITETLSVTKSTSNTESTATTQIVTYSNPFTYSIARANYMLIDEYYITRANGEKIVVDNATYWRVPNPERTVARIIPRN</sequence>
<protein>
    <submittedName>
        <fullName evidence="2">Insecticidal toxin</fullName>
    </submittedName>
</protein>
<dbReference type="GO" id="GO:0090729">
    <property type="term" value="F:toxin activity"/>
    <property type="evidence" value="ECO:0007669"/>
    <property type="project" value="InterPro"/>
</dbReference>
<name>A0A2A8ZUG9_BACCE</name>
<gene>
    <name evidence="2" type="ORF">CN307_24435</name>
</gene>
<feature type="domain" description="Ricin B lectin" evidence="1">
    <location>
        <begin position="40"/>
        <end position="167"/>
    </location>
</feature>
<evidence type="ECO:0000313" key="2">
    <source>
        <dbReference type="EMBL" id="PFE10621.1"/>
    </source>
</evidence>
<dbReference type="SUPFAM" id="SSF50370">
    <property type="entry name" value="Ricin B-like lectins"/>
    <property type="match status" value="1"/>
</dbReference>
<comment type="caution">
    <text evidence="2">The sequence shown here is derived from an EMBL/GenBank/DDBJ whole genome shotgun (WGS) entry which is preliminary data.</text>
</comment>
<dbReference type="InterPro" id="IPR000772">
    <property type="entry name" value="Ricin_B_lectin"/>
</dbReference>
<accession>A0A2A8ZUG9</accession>
<evidence type="ECO:0000313" key="3">
    <source>
        <dbReference type="Proteomes" id="UP000220032"/>
    </source>
</evidence>
<dbReference type="InterPro" id="IPR008872">
    <property type="entry name" value="Toxin_P42"/>
</dbReference>
<dbReference type="EMBL" id="NTRR01000041">
    <property type="protein sequence ID" value="PFE10621.1"/>
    <property type="molecule type" value="Genomic_DNA"/>
</dbReference>
<dbReference type="Pfam" id="PF14200">
    <property type="entry name" value="RicinB_lectin_2"/>
    <property type="match status" value="1"/>
</dbReference>
<organism evidence="2 3">
    <name type="scientific">Bacillus cereus</name>
    <dbReference type="NCBI Taxonomy" id="1396"/>
    <lineage>
        <taxon>Bacteria</taxon>
        <taxon>Bacillati</taxon>
        <taxon>Bacillota</taxon>
        <taxon>Bacilli</taxon>
        <taxon>Bacillales</taxon>
        <taxon>Bacillaceae</taxon>
        <taxon>Bacillus</taxon>
        <taxon>Bacillus cereus group</taxon>
    </lineage>
</organism>
<dbReference type="InterPro" id="IPR035992">
    <property type="entry name" value="Ricin_B-like_lectins"/>
</dbReference>
<dbReference type="Pfam" id="PF05431">
    <property type="entry name" value="Toxin_10"/>
    <property type="match status" value="1"/>
</dbReference>
<proteinExistence type="predicted"/>
<reference evidence="2 3" key="1">
    <citation type="submission" date="2017-09" db="EMBL/GenBank/DDBJ databases">
        <title>Large-scale bioinformatics analysis of Bacillus genomes uncovers conserved roles of natural products in bacterial physiology.</title>
        <authorList>
            <consortium name="Agbiome Team Llc"/>
            <person name="Bleich R.M."/>
            <person name="Grubbs K.J."/>
            <person name="Santa Maria K.C."/>
            <person name="Allen S.E."/>
            <person name="Farag S."/>
            <person name="Shank E.A."/>
            <person name="Bowers A."/>
        </authorList>
    </citation>
    <scope>NUCLEOTIDE SEQUENCE [LARGE SCALE GENOMIC DNA]</scope>
    <source>
        <strain evidence="2 3">AFS022681</strain>
    </source>
</reference>
<evidence type="ECO:0000259" key="1">
    <source>
        <dbReference type="SMART" id="SM00458"/>
    </source>
</evidence>
<dbReference type="CDD" id="cd00161">
    <property type="entry name" value="beta-trefoil_Ricin-like"/>
    <property type="match status" value="1"/>
</dbReference>
<dbReference type="SMART" id="SM00458">
    <property type="entry name" value="RICIN"/>
    <property type="match status" value="1"/>
</dbReference>
<dbReference type="Gene3D" id="2.80.10.50">
    <property type="match status" value="3"/>
</dbReference>
<dbReference type="RefSeq" id="WP_098343556.1">
    <property type="nucleotide sequence ID" value="NZ_NTRR01000041.1"/>
</dbReference>
<dbReference type="AlphaFoldDB" id="A0A2A8ZUG9"/>
<dbReference type="Proteomes" id="UP000220032">
    <property type="component" value="Unassembled WGS sequence"/>
</dbReference>